<dbReference type="OrthoDB" id="5290437at2"/>
<dbReference type="GO" id="GO:0003677">
    <property type="term" value="F:DNA binding"/>
    <property type="evidence" value="ECO:0007669"/>
    <property type="project" value="InterPro"/>
</dbReference>
<accession>A0A1Y6BYG8</accession>
<dbReference type="NCBIfam" id="TIGR02147">
    <property type="entry name" value="Fsuc_second"/>
    <property type="match status" value="1"/>
</dbReference>
<dbReference type="Proteomes" id="UP000192907">
    <property type="component" value="Unassembled WGS sequence"/>
</dbReference>
<dbReference type="RefSeq" id="WP_132319115.1">
    <property type="nucleotide sequence ID" value="NZ_FWZT01000008.1"/>
</dbReference>
<dbReference type="SMART" id="SM00530">
    <property type="entry name" value="HTH_XRE"/>
    <property type="match status" value="1"/>
</dbReference>
<evidence type="ECO:0000259" key="1">
    <source>
        <dbReference type="PROSITE" id="PS50943"/>
    </source>
</evidence>
<dbReference type="SUPFAM" id="SSF47413">
    <property type="entry name" value="lambda repressor-like DNA-binding domains"/>
    <property type="match status" value="1"/>
</dbReference>
<dbReference type="InterPro" id="IPR011873">
    <property type="entry name" value="CHP02147"/>
</dbReference>
<evidence type="ECO:0000313" key="2">
    <source>
        <dbReference type="EMBL" id="SMF24480.1"/>
    </source>
</evidence>
<dbReference type="InterPro" id="IPR010982">
    <property type="entry name" value="Lambda_DNA-bd_dom_sf"/>
</dbReference>
<dbReference type="Pfam" id="PF01381">
    <property type="entry name" value="HTH_3"/>
    <property type="match status" value="1"/>
</dbReference>
<sequence>MSSLASFLQDELDLRKKRNRYYNQSSFARDFNISRSFLSRLLKGERSLSDEKVQEMANLLPLKKRKLFILLARKAQTKLEVPSLEKKIEKEQRLNGKSLDHMTNDDFKHIKSWYFLAILEALKLGRFTRQHLSEFLGISLPQLERAVNRLCRMNLAQEIDGLISSRHLDTSIGEGVPCAAIRDYHREILDLCRDYLTKHSMATRSFRSFVVAGHTDLMNEADAILEKALDEIEDLFSAKPPNTVYQVSMQLLRIGKQYQ</sequence>
<dbReference type="CDD" id="cd00093">
    <property type="entry name" value="HTH_XRE"/>
    <property type="match status" value="1"/>
</dbReference>
<dbReference type="InterPro" id="IPR025537">
    <property type="entry name" value="DUF4423"/>
</dbReference>
<proteinExistence type="predicted"/>
<dbReference type="InterPro" id="IPR001387">
    <property type="entry name" value="Cro/C1-type_HTH"/>
</dbReference>
<evidence type="ECO:0000313" key="3">
    <source>
        <dbReference type="Proteomes" id="UP000192907"/>
    </source>
</evidence>
<reference evidence="3" key="1">
    <citation type="submission" date="2017-04" db="EMBL/GenBank/DDBJ databases">
        <authorList>
            <person name="Varghese N."/>
            <person name="Submissions S."/>
        </authorList>
    </citation>
    <scope>NUCLEOTIDE SEQUENCE [LARGE SCALE GENOMIC DNA]</scope>
    <source>
        <strain evidence="3">RKEM611</strain>
    </source>
</reference>
<keyword evidence="3" id="KW-1185">Reference proteome</keyword>
<protein>
    <submittedName>
        <fullName evidence="2">TIGR02147 family protein</fullName>
    </submittedName>
</protein>
<dbReference type="Pfam" id="PF14394">
    <property type="entry name" value="DUF4423"/>
    <property type="match status" value="1"/>
</dbReference>
<organism evidence="2 3">
    <name type="scientific">Pseudobacteriovorax antillogorgiicola</name>
    <dbReference type="NCBI Taxonomy" id="1513793"/>
    <lineage>
        <taxon>Bacteria</taxon>
        <taxon>Pseudomonadati</taxon>
        <taxon>Bdellovibrionota</taxon>
        <taxon>Oligoflexia</taxon>
        <taxon>Oligoflexales</taxon>
        <taxon>Pseudobacteriovoracaceae</taxon>
        <taxon>Pseudobacteriovorax</taxon>
    </lineage>
</organism>
<gene>
    <name evidence="2" type="ORF">SAMN06296036_1088</name>
</gene>
<feature type="domain" description="HTH cro/C1-type" evidence="1">
    <location>
        <begin position="14"/>
        <end position="67"/>
    </location>
</feature>
<dbReference type="AlphaFoldDB" id="A0A1Y6BYG8"/>
<dbReference type="PROSITE" id="PS50943">
    <property type="entry name" value="HTH_CROC1"/>
    <property type="match status" value="1"/>
</dbReference>
<dbReference type="Gene3D" id="1.10.260.40">
    <property type="entry name" value="lambda repressor-like DNA-binding domains"/>
    <property type="match status" value="1"/>
</dbReference>
<dbReference type="EMBL" id="FWZT01000008">
    <property type="protein sequence ID" value="SMF24480.1"/>
    <property type="molecule type" value="Genomic_DNA"/>
</dbReference>
<name>A0A1Y6BYG8_9BACT</name>